<feature type="region of interest" description="Disordered" evidence="1">
    <location>
        <begin position="1"/>
        <end position="21"/>
    </location>
</feature>
<reference evidence="3 4" key="1">
    <citation type="journal article" date="2016" name="Nat. Commun.">
        <title>Thousands of microbial genomes shed light on interconnected biogeochemical processes in an aquifer system.</title>
        <authorList>
            <person name="Anantharaman K."/>
            <person name="Brown C.T."/>
            <person name="Hug L.A."/>
            <person name="Sharon I."/>
            <person name="Castelle C.J."/>
            <person name="Probst A.J."/>
            <person name="Thomas B.C."/>
            <person name="Singh A."/>
            <person name="Wilkins M.J."/>
            <person name="Karaoz U."/>
            <person name="Brodie E.L."/>
            <person name="Williams K.H."/>
            <person name="Hubbard S.S."/>
            <person name="Banfield J.F."/>
        </authorList>
    </citation>
    <scope>NUCLEOTIDE SEQUENCE [LARGE SCALE GENOMIC DNA]</scope>
</reference>
<dbReference type="InterPro" id="IPR005183">
    <property type="entry name" value="DUF305_CopM-like"/>
</dbReference>
<name>A0A1F5YI76_9BACT</name>
<feature type="domain" description="DUF305" evidence="2">
    <location>
        <begin position="3"/>
        <end position="74"/>
    </location>
</feature>
<dbReference type="PANTHER" id="PTHR36933">
    <property type="entry name" value="SLL0788 PROTEIN"/>
    <property type="match status" value="1"/>
</dbReference>
<dbReference type="InterPro" id="IPR012347">
    <property type="entry name" value="Ferritin-like"/>
</dbReference>
<dbReference type="Proteomes" id="UP000177396">
    <property type="component" value="Unassembled WGS sequence"/>
</dbReference>
<sequence length="80" mass="9313">MHMGSSMNQMMQSLEGRKGDDFDRSFMEAMTVHHQGAVEMAKQVENNANHQELKTMAKDIISAQTNEINIMEKWQQEWEL</sequence>
<dbReference type="AlphaFoldDB" id="A0A1F5YI76"/>
<dbReference type="Gene3D" id="1.20.1260.10">
    <property type="match status" value="1"/>
</dbReference>
<organism evidence="3 4">
    <name type="scientific">Candidatus Gottesmanbacteria bacterium RBG_16_38_7b</name>
    <dbReference type="NCBI Taxonomy" id="1798372"/>
    <lineage>
        <taxon>Bacteria</taxon>
        <taxon>Candidatus Gottesmaniibacteriota</taxon>
    </lineage>
</organism>
<dbReference type="EMBL" id="MFJB01000055">
    <property type="protein sequence ID" value="OGF99656.1"/>
    <property type="molecule type" value="Genomic_DNA"/>
</dbReference>
<evidence type="ECO:0000313" key="3">
    <source>
        <dbReference type="EMBL" id="OGF99656.1"/>
    </source>
</evidence>
<evidence type="ECO:0000259" key="2">
    <source>
        <dbReference type="Pfam" id="PF03713"/>
    </source>
</evidence>
<accession>A0A1F5YI76</accession>
<dbReference type="PANTHER" id="PTHR36933:SF1">
    <property type="entry name" value="SLL0788 PROTEIN"/>
    <property type="match status" value="1"/>
</dbReference>
<protein>
    <recommendedName>
        <fullName evidence="2">DUF305 domain-containing protein</fullName>
    </recommendedName>
</protein>
<feature type="compositionally biased region" description="Polar residues" evidence="1">
    <location>
        <begin position="1"/>
        <end position="12"/>
    </location>
</feature>
<proteinExistence type="predicted"/>
<gene>
    <name evidence="3" type="ORF">A2153_03780</name>
</gene>
<comment type="caution">
    <text evidence="3">The sequence shown here is derived from an EMBL/GenBank/DDBJ whole genome shotgun (WGS) entry which is preliminary data.</text>
</comment>
<dbReference type="Pfam" id="PF03713">
    <property type="entry name" value="DUF305"/>
    <property type="match status" value="1"/>
</dbReference>
<evidence type="ECO:0000313" key="4">
    <source>
        <dbReference type="Proteomes" id="UP000177396"/>
    </source>
</evidence>
<evidence type="ECO:0000256" key="1">
    <source>
        <dbReference type="SAM" id="MobiDB-lite"/>
    </source>
</evidence>